<evidence type="ECO:0000313" key="4">
    <source>
        <dbReference type="Proteomes" id="UP001589783"/>
    </source>
</evidence>
<comment type="caution">
    <text evidence="3">The sequence shown here is derived from an EMBL/GenBank/DDBJ whole genome shotgun (WGS) entry which is preliminary data.</text>
</comment>
<dbReference type="RefSeq" id="WP_382361336.1">
    <property type="nucleotide sequence ID" value="NZ_JBHLWV010000012.1"/>
</dbReference>
<evidence type="ECO:0000256" key="1">
    <source>
        <dbReference type="SAM" id="MobiDB-lite"/>
    </source>
</evidence>
<proteinExistence type="predicted"/>
<dbReference type="Pfam" id="PF17240">
    <property type="entry name" value="DUF5313"/>
    <property type="match status" value="1"/>
</dbReference>
<keyword evidence="4" id="KW-1185">Reference proteome</keyword>
<feature type="region of interest" description="Disordered" evidence="1">
    <location>
        <begin position="127"/>
        <end position="160"/>
    </location>
</feature>
<keyword evidence="2" id="KW-0472">Membrane</keyword>
<keyword evidence="2" id="KW-1133">Transmembrane helix</keyword>
<accession>A0ABV6H587</accession>
<evidence type="ECO:0000256" key="2">
    <source>
        <dbReference type="SAM" id="Phobius"/>
    </source>
</evidence>
<gene>
    <name evidence="3" type="ORF">ACFFJD_04100</name>
</gene>
<reference evidence="3 4" key="1">
    <citation type="submission" date="2024-09" db="EMBL/GenBank/DDBJ databases">
        <authorList>
            <person name="Sun Q."/>
            <person name="Mori K."/>
        </authorList>
    </citation>
    <scope>NUCLEOTIDE SEQUENCE [LARGE SCALE GENOMIC DNA]</scope>
    <source>
        <strain evidence="3 4">CCM 7957</strain>
    </source>
</reference>
<dbReference type="InterPro" id="IPR035197">
    <property type="entry name" value="DUF5313"/>
</dbReference>
<feature type="transmembrane region" description="Helical" evidence="2">
    <location>
        <begin position="41"/>
        <end position="61"/>
    </location>
</feature>
<dbReference type="Proteomes" id="UP001589783">
    <property type="component" value="Unassembled WGS sequence"/>
</dbReference>
<dbReference type="EMBL" id="JBHLWV010000012">
    <property type="protein sequence ID" value="MFC0314037.1"/>
    <property type="molecule type" value="Genomic_DNA"/>
</dbReference>
<name>A0ABV6H587_9ACTN</name>
<sequence length="160" mass="18184">MSKQRPGPLQRVGYLLGRPLPPEMADWVRNDITGRGYILRYLLRGLLPFLPIAIGLCFLPASWAVRAGMILLLAIPLLYFQVALMSIYRRHLLRNNGIDPELANKVKIVRLSEAEAEYRRQHRPEVSMAPYDIPTQPPRTPEVIESVVVEPDTPPTPRDP</sequence>
<organism evidence="3 4">
    <name type="scientific">Gordonia phosphorivorans</name>
    <dbReference type="NCBI Taxonomy" id="1056982"/>
    <lineage>
        <taxon>Bacteria</taxon>
        <taxon>Bacillati</taxon>
        <taxon>Actinomycetota</taxon>
        <taxon>Actinomycetes</taxon>
        <taxon>Mycobacteriales</taxon>
        <taxon>Gordoniaceae</taxon>
        <taxon>Gordonia</taxon>
    </lineage>
</organism>
<feature type="transmembrane region" description="Helical" evidence="2">
    <location>
        <begin position="67"/>
        <end position="88"/>
    </location>
</feature>
<keyword evidence="2" id="KW-0812">Transmembrane</keyword>
<evidence type="ECO:0000313" key="3">
    <source>
        <dbReference type="EMBL" id="MFC0314037.1"/>
    </source>
</evidence>
<protein>
    <submittedName>
        <fullName evidence="3">DUF5313 family protein</fullName>
    </submittedName>
</protein>